<dbReference type="GO" id="GO:0004725">
    <property type="term" value="F:protein tyrosine phosphatase activity"/>
    <property type="evidence" value="ECO:0007669"/>
    <property type="project" value="UniProtKB-EC"/>
</dbReference>
<feature type="domain" description="Tyrosine specific protein phosphatases" evidence="8">
    <location>
        <begin position="68"/>
        <end position="127"/>
    </location>
</feature>
<dbReference type="SUPFAM" id="SSF52799">
    <property type="entry name" value="(Phosphotyrosine protein) phosphatases II"/>
    <property type="match status" value="1"/>
</dbReference>
<name>A0A9P4M843_9PEZI</name>
<dbReference type="AlphaFoldDB" id="A0A9P4M843"/>
<evidence type="ECO:0000259" key="8">
    <source>
        <dbReference type="PROSITE" id="PS50056"/>
    </source>
</evidence>
<dbReference type="Pfam" id="PF00782">
    <property type="entry name" value="DSPc"/>
    <property type="match status" value="1"/>
</dbReference>
<evidence type="ECO:0000313" key="10">
    <source>
        <dbReference type="Proteomes" id="UP000799772"/>
    </source>
</evidence>
<protein>
    <recommendedName>
        <fullName evidence="2">protein-tyrosine-phosphatase</fullName>
        <ecNumber evidence="2">3.1.3.48</ecNumber>
    </recommendedName>
</protein>
<organism evidence="9 10">
    <name type="scientific">Rhizodiscina lignyota</name>
    <dbReference type="NCBI Taxonomy" id="1504668"/>
    <lineage>
        <taxon>Eukaryota</taxon>
        <taxon>Fungi</taxon>
        <taxon>Dikarya</taxon>
        <taxon>Ascomycota</taxon>
        <taxon>Pezizomycotina</taxon>
        <taxon>Dothideomycetes</taxon>
        <taxon>Pleosporomycetidae</taxon>
        <taxon>Aulographales</taxon>
        <taxon>Rhizodiscinaceae</taxon>
        <taxon>Rhizodiscina</taxon>
    </lineage>
</organism>
<dbReference type="PANTHER" id="PTHR45848">
    <property type="entry name" value="DUAL SPECIFICITY PROTEIN PHOSPHATASE 12 FAMILY MEMBER"/>
    <property type="match status" value="1"/>
</dbReference>
<keyword evidence="4" id="KW-0904">Protein phosphatase</keyword>
<evidence type="ECO:0000256" key="5">
    <source>
        <dbReference type="PIRSR" id="PIRSR000941-50"/>
    </source>
</evidence>
<keyword evidence="3" id="KW-0378">Hydrolase</keyword>
<dbReference type="InterPro" id="IPR016278">
    <property type="entry name" value="DUSP12"/>
</dbReference>
<dbReference type="EMBL" id="ML978124">
    <property type="protein sequence ID" value="KAF2100675.1"/>
    <property type="molecule type" value="Genomic_DNA"/>
</dbReference>
<evidence type="ECO:0000256" key="1">
    <source>
        <dbReference type="ARBA" id="ARBA00008601"/>
    </source>
</evidence>
<dbReference type="Proteomes" id="UP000799772">
    <property type="component" value="Unassembled WGS sequence"/>
</dbReference>
<sequence>MSLLDKVPGELKLYIGGLFTLRRKAALQEANITHVVSVLRMSLDEDFFAPYKHLMIEVDDVEDENLLEHFPATNRFIQDGLDGGGGVFVHCAMGKSRSATIILAYLLSTHPHMDPDSALALLRESRPLCEPNFGFMQQLRLYYDMRCPATADALAASPPYQRWLYQREVESARSVGQAPTLEKIRFEDEHPEEKEEERAVQGVREEIETGERQGIELKCKKCRRTLARTPFVVPHVPARFGSQASPPPSGLTITPHRRRSNSHGSSGAAGSSSADAAAGEMSNDECAHHFIDPLSWMREELSQGKLEGKLECPNARCKTLVGKYAWHGLRCSCGGWEVPGISLAKGRVDEIKVRSGGAVGALAADGLARIRRGPGVAGNL</sequence>
<dbReference type="GO" id="GO:0005634">
    <property type="term" value="C:nucleus"/>
    <property type="evidence" value="ECO:0007669"/>
    <property type="project" value="TreeGrafter"/>
</dbReference>
<gene>
    <name evidence="9" type="ORF">NA57DRAFT_74273</name>
</gene>
<evidence type="ECO:0000256" key="2">
    <source>
        <dbReference type="ARBA" id="ARBA00013064"/>
    </source>
</evidence>
<dbReference type="OrthoDB" id="2017893at2759"/>
<dbReference type="EC" id="3.1.3.48" evidence="2"/>
<dbReference type="PROSITE" id="PS50056">
    <property type="entry name" value="TYR_PHOSPHATASE_2"/>
    <property type="match status" value="1"/>
</dbReference>
<dbReference type="InterPro" id="IPR000340">
    <property type="entry name" value="Dual-sp_phosphatase_cat-dom"/>
</dbReference>
<reference evidence="9" key="1">
    <citation type="journal article" date="2020" name="Stud. Mycol.">
        <title>101 Dothideomycetes genomes: a test case for predicting lifestyles and emergence of pathogens.</title>
        <authorList>
            <person name="Haridas S."/>
            <person name="Albert R."/>
            <person name="Binder M."/>
            <person name="Bloem J."/>
            <person name="Labutti K."/>
            <person name="Salamov A."/>
            <person name="Andreopoulos B."/>
            <person name="Baker S."/>
            <person name="Barry K."/>
            <person name="Bills G."/>
            <person name="Bluhm B."/>
            <person name="Cannon C."/>
            <person name="Castanera R."/>
            <person name="Culley D."/>
            <person name="Daum C."/>
            <person name="Ezra D."/>
            <person name="Gonzalez J."/>
            <person name="Henrissat B."/>
            <person name="Kuo A."/>
            <person name="Liang C."/>
            <person name="Lipzen A."/>
            <person name="Lutzoni F."/>
            <person name="Magnuson J."/>
            <person name="Mondo S."/>
            <person name="Nolan M."/>
            <person name="Ohm R."/>
            <person name="Pangilinan J."/>
            <person name="Park H.-J."/>
            <person name="Ramirez L."/>
            <person name="Alfaro M."/>
            <person name="Sun H."/>
            <person name="Tritt A."/>
            <person name="Yoshinaga Y."/>
            <person name="Zwiers L.-H."/>
            <person name="Turgeon B."/>
            <person name="Goodwin S."/>
            <person name="Spatafora J."/>
            <person name="Crous P."/>
            <person name="Grigoriev I."/>
        </authorList>
    </citation>
    <scope>NUCLEOTIDE SEQUENCE</scope>
    <source>
        <strain evidence="9">CBS 133067</strain>
    </source>
</reference>
<feature type="region of interest" description="Disordered" evidence="6">
    <location>
        <begin position="237"/>
        <end position="281"/>
    </location>
</feature>
<evidence type="ECO:0000256" key="3">
    <source>
        <dbReference type="ARBA" id="ARBA00022801"/>
    </source>
</evidence>
<dbReference type="SMART" id="SM00195">
    <property type="entry name" value="DSPc"/>
    <property type="match status" value="1"/>
</dbReference>
<proteinExistence type="inferred from homology"/>
<dbReference type="InterPro" id="IPR020422">
    <property type="entry name" value="TYR_PHOSPHATASE_DUAL_dom"/>
</dbReference>
<feature type="domain" description="Tyrosine-protein phosphatase" evidence="7">
    <location>
        <begin position="5"/>
        <end position="148"/>
    </location>
</feature>
<evidence type="ECO:0000256" key="4">
    <source>
        <dbReference type="ARBA" id="ARBA00022912"/>
    </source>
</evidence>
<dbReference type="PANTHER" id="PTHR45848:SF4">
    <property type="entry name" value="DUAL SPECIFICITY PROTEIN PHOSPHATASE 12"/>
    <property type="match status" value="1"/>
</dbReference>
<dbReference type="CDD" id="cd14518">
    <property type="entry name" value="DSP_fungal_YVH1"/>
    <property type="match status" value="1"/>
</dbReference>
<accession>A0A9P4M843</accession>
<dbReference type="PROSITE" id="PS00383">
    <property type="entry name" value="TYR_PHOSPHATASE_1"/>
    <property type="match status" value="1"/>
</dbReference>
<feature type="compositionally biased region" description="Low complexity" evidence="6">
    <location>
        <begin position="262"/>
        <end position="279"/>
    </location>
</feature>
<evidence type="ECO:0000256" key="6">
    <source>
        <dbReference type="SAM" id="MobiDB-lite"/>
    </source>
</evidence>
<dbReference type="PROSITE" id="PS50054">
    <property type="entry name" value="TYR_PHOSPHATASE_DUAL"/>
    <property type="match status" value="1"/>
</dbReference>
<dbReference type="Gene3D" id="3.90.190.10">
    <property type="entry name" value="Protein tyrosine phosphatase superfamily"/>
    <property type="match status" value="1"/>
</dbReference>
<comment type="caution">
    <text evidence="9">The sequence shown here is derived from an EMBL/GenBank/DDBJ whole genome shotgun (WGS) entry which is preliminary data.</text>
</comment>
<dbReference type="InterPro" id="IPR029021">
    <property type="entry name" value="Prot-tyrosine_phosphatase-like"/>
</dbReference>
<comment type="similarity">
    <text evidence="1">Belongs to the protein-tyrosine phosphatase family. Non-receptor class dual specificity subfamily.</text>
</comment>
<dbReference type="InterPro" id="IPR016130">
    <property type="entry name" value="Tyr_Pase_AS"/>
</dbReference>
<dbReference type="GO" id="GO:0008138">
    <property type="term" value="F:protein tyrosine/serine/threonine phosphatase activity"/>
    <property type="evidence" value="ECO:0007669"/>
    <property type="project" value="InterPro"/>
</dbReference>
<dbReference type="InterPro" id="IPR000387">
    <property type="entry name" value="Tyr_Pase_dom"/>
</dbReference>
<feature type="active site" description="Phosphocysteine intermediate" evidence="5">
    <location>
        <position position="91"/>
    </location>
</feature>
<keyword evidence="10" id="KW-1185">Reference proteome</keyword>
<evidence type="ECO:0000259" key="7">
    <source>
        <dbReference type="PROSITE" id="PS50054"/>
    </source>
</evidence>
<evidence type="ECO:0000313" key="9">
    <source>
        <dbReference type="EMBL" id="KAF2100675.1"/>
    </source>
</evidence>
<dbReference type="PIRSF" id="PIRSF000941">
    <property type="entry name" value="DUSP12"/>
    <property type="match status" value="1"/>
</dbReference>